<organism evidence="2 3">
    <name type="scientific">Streptomyces coffeae</name>
    <dbReference type="NCBI Taxonomy" id="621382"/>
    <lineage>
        <taxon>Bacteria</taxon>
        <taxon>Bacillati</taxon>
        <taxon>Actinomycetota</taxon>
        <taxon>Actinomycetes</taxon>
        <taxon>Kitasatosporales</taxon>
        <taxon>Streptomycetaceae</taxon>
        <taxon>Streptomyces</taxon>
    </lineage>
</organism>
<evidence type="ECO:0000256" key="1">
    <source>
        <dbReference type="SAM" id="MobiDB-lite"/>
    </source>
</evidence>
<accession>A0ABS1NRS5</accession>
<dbReference type="EMBL" id="JAERRF010000061">
    <property type="protein sequence ID" value="MBL1102714.1"/>
    <property type="molecule type" value="Genomic_DNA"/>
</dbReference>
<proteinExistence type="predicted"/>
<evidence type="ECO:0000313" key="3">
    <source>
        <dbReference type="Proteomes" id="UP000634229"/>
    </source>
</evidence>
<evidence type="ECO:0008006" key="4">
    <source>
        <dbReference type="Google" id="ProtNLM"/>
    </source>
</evidence>
<evidence type="ECO:0000313" key="2">
    <source>
        <dbReference type="EMBL" id="MBL1102714.1"/>
    </source>
</evidence>
<dbReference type="Proteomes" id="UP000634229">
    <property type="component" value="Unassembled WGS sequence"/>
</dbReference>
<reference evidence="2 3" key="1">
    <citation type="submission" date="2021-01" db="EMBL/GenBank/DDBJ databases">
        <title>WGS of actinomycetes isolated from Thailand.</title>
        <authorList>
            <person name="Thawai C."/>
        </authorList>
    </citation>
    <scope>NUCLEOTIDE SEQUENCE [LARGE SCALE GENOMIC DNA]</scope>
    <source>
        <strain evidence="2 3">CA1R205</strain>
    </source>
</reference>
<feature type="compositionally biased region" description="Polar residues" evidence="1">
    <location>
        <begin position="55"/>
        <end position="77"/>
    </location>
</feature>
<keyword evidence="3" id="KW-1185">Reference proteome</keyword>
<name>A0ABS1NRS5_9ACTN</name>
<sequence length="151" mass="15688">MATHVLAGAGVYTDEYIPPITRRTREHRITSDIVFAPAIPTDLPPSVQLQAAHLSGSSTESCTGPVENPQSEGTLTWSDGTTSSISLISQSAERVEGHPICHSTWTVTSGHYAEGTVHTLAVALASDDTACLAGGSIHTATGSVVIILTLP</sequence>
<protein>
    <recommendedName>
        <fullName evidence="4">Ig-like domain-containing protein</fullName>
    </recommendedName>
</protein>
<gene>
    <name evidence="2" type="ORF">JK363_40280</name>
</gene>
<feature type="region of interest" description="Disordered" evidence="1">
    <location>
        <begin position="54"/>
        <end position="77"/>
    </location>
</feature>
<comment type="caution">
    <text evidence="2">The sequence shown here is derived from an EMBL/GenBank/DDBJ whole genome shotgun (WGS) entry which is preliminary data.</text>
</comment>
<dbReference type="RefSeq" id="WP_201883304.1">
    <property type="nucleotide sequence ID" value="NZ_JAERRF010000061.1"/>
</dbReference>